<keyword evidence="2" id="KW-0808">Transferase</keyword>
<evidence type="ECO:0000256" key="1">
    <source>
        <dbReference type="ARBA" id="ARBA00022603"/>
    </source>
</evidence>
<dbReference type="CDD" id="cd02440">
    <property type="entry name" value="AdoMet_MTases"/>
    <property type="match status" value="1"/>
</dbReference>
<dbReference type="RefSeq" id="WP_269308503.1">
    <property type="nucleotide sequence ID" value="NZ_CP098242.1"/>
</dbReference>
<keyword evidence="4" id="KW-1133">Transmembrane helix</keyword>
<name>A0A9E9LZ05_9BURK</name>
<dbReference type="AlphaFoldDB" id="A0A9E9LZ05"/>
<keyword evidence="4" id="KW-0472">Membrane</keyword>
<dbReference type="PANTHER" id="PTHR13610:SF9">
    <property type="entry name" value="FI06469P"/>
    <property type="match status" value="1"/>
</dbReference>
<accession>A0A9E9LZ05</accession>
<dbReference type="PANTHER" id="PTHR13610">
    <property type="entry name" value="METHYLTRANSFERASE DOMAIN-CONTAINING PROTEIN"/>
    <property type="match status" value="1"/>
</dbReference>
<feature type="transmembrane region" description="Helical" evidence="4">
    <location>
        <begin position="100"/>
        <end position="121"/>
    </location>
</feature>
<feature type="domain" description="Methyltransferase" evidence="5">
    <location>
        <begin position="144"/>
        <end position="212"/>
    </location>
</feature>
<sequence length="271" mass="30720">MRDYSKNPEGRNPRLPGFSIPIQALFIQLIAFCLTLFMVQVLFKLTGWMASTLAFGLIQGALAALITYVRRMPYWWLPIQLVFPVAMFLLLALQISPVWYLGAFFILLLLFWGAIVTRVPLYLSGHAAWEAVEELLPKDRPLRVIDIGSGLGGLVLYLAAKRPDCSVSGIELSPFLWMVSRLRQKLSKTPARFRLGNYEKLNLAEYDVVFAYLSPVVMDSLWVKTDTEMRPGSLFLSLEFEVEDIDPDIRIAAGNRVLFGWVMGKTPRIQS</sequence>
<dbReference type="GO" id="GO:0016279">
    <property type="term" value="F:protein-lysine N-methyltransferase activity"/>
    <property type="evidence" value="ECO:0007669"/>
    <property type="project" value="InterPro"/>
</dbReference>
<evidence type="ECO:0000313" key="6">
    <source>
        <dbReference type="EMBL" id="WAW09503.1"/>
    </source>
</evidence>
<protein>
    <submittedName>
        <fullName evidence="6">Class I SAM-dependent methyltransferase</fullName>
    </submittedName>
</protein>
<keyword evidence="1 6" id="KW-0489">Methyltransferase</keyword>
<dbReference type="InterPro" id="IPR041698">
    <property type="entry name" value="Methyltransf_25"/>
</dbReference>
<evidence type="ECO:0000256" key="4">
    <source>
        <dbReference type="SAM" id="Phobius"/>
    </source>
</evidence>
<dbReference type="InterPro" id="IPR029063">
    <property type="entry name" value="SAM-dependent_MTases_sf"/>
</dbReference>
<evidence type="ECO:0000313" key="7">
    <source>
        <dbReference type="Proteomes" id="UP001156215"/>
    </source>
</evidence>
<reference evidence="6" key="1">
    <citation type="journal article" date="2022" name="Front. Microbiol.">
        <title>New perspectives on an old grouping: The genomic and phenotypic variability of Oxalobacter formigenes and the implications for calcium oxalate stone prevention.</title>
        <authorList>
            <person name="Chmiel J.A."/>
            <person name="Carr C."/>
            <person name="Stuivenberg G.A."/>
            <person name="Venema R."/>
            <person name="Chanyi R.M."/>
            <person name="Al K.F."/>
            <person name="Giguere D."/>
            <person name="Say H."/>
            <person name="Akouris P.P."/>
            <person name="Dominguez Romero S.A."/>
            <person name="Kwong A."/>
            <person name="Tai V."/>
            <person name="Koval S.F."/>
            <person name="Razvi H."/>
            <person name="Bjazevic J."/>
            <person name="Burton J.P."/>
        </authorList>
    </citation>
    <scope>NUCLEOTIDE SEQUENCE</scope>
    <source>
        <strain evidence="6">WoOx3</strain>
    </source>
</reference>
<dbReference type="Gene3D" id="3.40.50.150">
    <property type="entry name" value="Vaccinia Virus protein VP39"/>
    <property type="match status" value="1"/>
</dbReference>
<feature type="transmembrane region" description="Helical" evidence="4">
    <location>
        <begin position="50"/>
        <end position="69"/>
    </location>
</feature>
<dbReference type="Pfam" id="PF13649">
    <property type="entry name" value="Methyltransf_25"/>
    <property type="match status" value="1"/>
</dbReference>
<keyword evidence="4" id="KW-0812">Transmembrane</keyword>
<organism evidence="6 7">
    <name type="scientific">Oxalobacter vibrioformis</name>
    <dbReference type="NCBI Taxonomy" id="933080"/>
    <lineage>
        <taxon>Bacteria</taxon>
        <taxon>Pseudomonadati</taxon>
        <taxon>Pseudomonadota</taxon>
        <taxon>Betaproteobacteria</taxon>
        <taxon>Burkholderiales</taxon>
        <taxon>Oxalobacteraceae</taxon>
        <taxon>Oxalobacter</taxon>
    </lineage>
</organism>
<dbReference type="EMBL" id="CP098242">
    <property type="protein sequence ID" value="WAW09503.1"/>
    <property type="molecule type" value="Genomic_DNA"/>
</dbReference>
<proteinExistence type="predicted"/>
<dbReference type="InterPro" id="IPR026170">
    <property type="entry name" value="FAM173A/B"/>
</dbReference>
<dbReference type="KEGG" id="ovb:NB640_09680"/>
<keyword evidence="7" id="KW-1185">Reference proteome</keyword>
<dbReference type="SUPFAM" id="SSF53335">
    <property type="entry name" value="S-adenosyl-L-methionine-dependent methyltransferases"/>
    <property type="match status" value="1"/>
</dbReference>
<feature type="transmembrane region" description="Helical" evidence="4">
    <location>
        <begin position="20"/>
        <end position="43"/>
    </location>
</feature>
<evidence type="ECO:0000259" key="5">
    <source>
        <dbReference type="Pfam" id="PF13649"/>
    </source>
</evidence>
<evidence type="ECO:0000256" key="3">
    <source>
        <dbReference type="ARBA" id="ARBA00022691"/>
    </source>
</evidence>
<dbReference type="Proteomes" id="UP001156215">
    <property type="component" value="Chromosome"/>
</dbReference>
<feature type="transmembrane region" description="Helical" evidence="4">
    <location>
        <begin position="75"/>
        <end position="93"/>
    </location>
</feature>
<evidence type="ECO:0000256" key="2">
    <source>
        <dbReference type="ARBA" id="ARBA00022679"/>
    </source>
</evidence>
<gene>
    <name evidence="6" type="ORF">NB640_09680</name>
</gene>
<keyword evidence="3" id="KW-0949">S-adenosyl-L-methionine</keyword>
<dbReference type="GO" id="GO:0032259">
    <property type="term" value="P:methylation"/>
    <property type="evidence" value="ECO:0007669"/>
    <property type="project" value="UniProtKB-KW"/>
</dbReference>